<gene>
    <name evidence="2" type="primary">26_2</name>
    <name evidence="2" type="ORF">NCTC10295_02349</name>
</gene>
<sequence>MQEKLLAIANRTGADIEATGNLYVKTSRALKEYGYTQQEILTFTEATNNAMTIGGVAAEQQASALLQLSQALGSGVLQGDEFKSIAESAPILLDTIAEYMGKKPRGNQKAGQRG</sequence>
<dbReference type="NCBIfam" id="TIGR02675">
    <property type="entry name" value="tape_meas_nterm"/>
    <property type="match status" value="1"/>
</dbReference>
<reference evidence="2 3" key="1">
    <citation type="submission" date="2018-06" db="EMBL/GenBank/DDBJ databases">
        <authorList>
            <consortium name="Pathogen Informatics"/>
            <person name="Doyle S."/>
        </authorList>
    </citation>
    <scope>NUCLEOTIDE SEQUENCE [LARGE SCALE GENOMIC DNA]</scope>
    <source>
        <strain evidence="2 3">NCTC10295</strain>
    </source>
</reference>
<evidence type="ECO:0000313" key="2">
    <source>
        <dbReference type="EMBL" id="STZ83013.1"/>
    </source>
</evidence>
<protein>
    <submittedName>
        <fullName evidence="2">Minor tail protein Gp26</fullName>
    </submittedName>
</protein>
<proteinExistence type="predicted"/>
<dbReference type="AlphaFoldDB" id="A0A378UU26"/>
<dbReference type="Proteomes" id="UP000254651">
    <property type="component" value="Unassembled WGS sequence"/>
</dbReference>
<dbReference type="EMBL" id="UGQS01000003">
    <property type="protein sequence ID" value="STZ83013.1"/>
    <property type="molecule type" value="Genomic_DNA"/>
</dbReference>
<dbReference type="RefSeq" id="WP_245934339.1">
    <property type="nucleotide sequence ID" value="NZ_UGQS01000003.1"/>
</dbReference>
<dbReference type="Pfam" id="PF20155">
    <property type="entry name" value="TMP_3"/>
    <property type="match status" value="1"/>
</dbReference>
<dbReference type="InterPro" id="IPR013491">
    <property type="entry name" value="Tape_meas_N"/>
</dbReference>
<organism evidence="2 3">
    <name type="scientific">Bergeriella denitrificans</name>
    <name type="common">Neisseria denitrificans</name>
    <dbReference type="NCBI Taxonomy" id="494"/>
    <lineage>
        <taxon>Bacteria</taxon>
        <taxon>Pseudomonadati</taxon>
        <taxon>Pseudomonadota</taxon>
        <taxon>Betaproteobacteria</taxon>
        <taxon>Neisseriales</taxon>
        <taxon>Neisseriaceae</taxon>
        <taxon>Bergeriella</taxon>
    </lineage>
</organism>
<feature type="domain" description="Tape measure protein N-terminal" evidence="1">
    <location>
        <begin position="2"/>
        <end position="103"/>
    </location>
</feature>
<accession>A0A378UU26</accession>
<evidence type="ECO:0000313" key="3">
    <source>
        <dbReference type="Proteomes" id="UP000254651"/>
    </source>
</evidence>
<evidence type="ECO:0000259" key="1">
    <source>
        <dbReference type="Pfam" id="PF20155"/>
    </source>
</evidence>
<name>A0A378UU26_BERDE</name>
<keyword evidence="3" id="KW-1185">Reference proteome</keyword>